<dbReference type="Pfam" id="PF13517">
    <property type="entry name" value="FG-GAP_3"/>
    <property type="match status" value="1"/>
</dbReference>
<feature type="compositionally biased region" description="Polar residues" evidence="2">
    <location>
        <begin position="33"/>
        <end position="48"/>
    </location>
</feature>
<dbReference type="SUPFAM" id="SSF69318">
    <property type="entry name" value="Integrin alpha N-terminal domain"/>
    <property type="match status" value="1"/>
</dbReference>
<gene>
    <name evidence="4" type="ORF">RSSM_00199</name>
</gene>
<dbReference type="PATRIC" id="fig|1263870.3.peg.224"/>
<dbReference type="Proteomes" id="UP000011885">
    <property type="component" value="Unassembled WGS sequence"/>
</dbReference>
<dbReference type="PANTHER" id="PTHR45460">
    <property type="entry name" value="SIMILAR TO CYSTEINE PROTEINASE"/>
    <property type="match status" value="1"/>
</dbReference>
<evidence type="ECO:0000313" key="4">
    <source>
        <dbReference type="EMBL" id="EMI58357.1"/>
    </source>
</evidence>
<name>M5UA95_9BACT</name>
<proteinExistence type="predicted"/>
<evidence type="ECO:0000313" key="5">
    <source>
        <dbReference type="Proteomes" id="UP000011885"/>
    </source>
</evidence>
<keyword evidence="3" id="KW-0812">Transmembrane</keyword>
<protein>
    <submittedName>
        <fullName evidence="4">TPR repeat-containing protein</fullName>
    </submittedName>
</protein>
<keyword evidence="3" id="KW-1133">Transmembrane helix</keyword>
<sequence length="1311" mass="143954">MQPSGETPTGGPTSQSRYLEERMHRKKARGSVKASTSQKATPSPQNGKTAGAANRRPMMLALLAVVALAVVAFLVVQNGNNKNADVVASNTSTSDAERLELTRVALAKTENLQFDDADDAWNTLHDRDPQNASVALNRALNRVLRVDSLSSQATNAALERTEQKLARSKLPEAIASAREGIEAYSAIAENSVIAQWLAAEVDLHEASLLPASMTKSIRKEVYDRLSQSVQGDTGKQPQSVILGGVLAKVIEQIEDPIDGLPRDVLADAAKAFGSLSDNHPDNLFFALRAARLNIESRDQRAAVFIKRSADLASGIKPLIGADTQAIGKTPDELVAEIVLAIDSADWQTAENSNLLWFNVLNSSEIMKTDRRRAMPHPLDRLSFASLRDLAASVAKEKSIQQGTSLPQFKRLQLPDSDAIRVLQPIDFDLDLDTDLAGIDSEGVLRLWRNEDGQWSSAGSAKMDIDAAGLIATDLFVVDSSAPGRLRANRGDSASDDLMSSSRHDTFQHLVVYGDDGVRVVSIDGRSNASAQQRLQPIEADIGLNDVQGVTAAIAGDLEADGDLDLIFGTREHGVRMFINRGNRTFFELPTQGPTFAADSPVSAFAIGDVDRDLDLDIISVHKSSGRVSILENMLHLQFRGRYLENVPAVRDADFVAIEEVDGNVSWDLVVGGSESAAVVYTHTSDAGVWNVEQVISSRCDASAHAVMDLDNDSWMEVIADNQMSRIGPWGWSAWVPVDGLTAIQSICPSDFDRDGRVDVAVVTDDGAFVGDNGTEPVGHYINLRFKGIDDNASGRVNHYAIGSVLETRFGPHYRARIVTSPSTHFGLHETDQVGSVRAIFPNGLTQTIANPPLDALVEEEQTLKGSCPYLYAWDGDKFAFVTDCLWAAPLGLQVAHGVVAKDRPWEYLKLDGSNIHPKDGRYELRITEELWEVAYFDEVQLTAVDHPSDVEIWTNEKVGPGNIATPTIFSFASDDRHPIHSATDTTGRDVTSLLADADRQFVKGFDRRLRQGLCEPHWIDLDFGEQFADRVSQHGETSQPVYLVLTGWIMPTDASLNIQIDQNPALDKIEFPSVWVPSSESPSEWSQVIPFMGFPGGKTKTIVVDVSEILNPEDPRFRIRTSAQIYWDSAEVVTQTTPADHQSHDCELQSAELTFHGFSRRRKEGPRQPETYDYQDASDAARWPPLSGKMSVYGECTGLVQTWDDRMAVISGGDEIRLSFSVPPQEPPPGWTRDFVLHCVGWDKDADLNTLTGQQIGPLPFRKMTQYPPGLDQHPNSVAINLLNQSHLGRKQTFRSFWYRETNAPAMQFSK</sequence>
<dbReference type="PANTHER" id="PTHR45460:SF2">
    <property type="entry name" value="ALPHA 1,3 GLUCANASE, GH71 FAMILY (EUROFUNG)"/>
    <property type="match status" value="1"/>
</dbReference>
<dbReference type="InterPro" id="IPR028994">
    <property type="entry name" value="Integrin_alpha_N"/>
</dbReference>
<keyword evidence="3" id="KW-0472">Membrane</keyword>
<evidence type="ECO:0000256" key="2">
    <source>
        <dbReference type="SAM" id="MobiDB-lite"/>
    </source>
</evidence>
<dbReference type="InterPro" id="IPR013517">
    <property type="entry name" value="FG-GAP"/>
</dbReference>
<dbReference type="EMBL" id="ANOH01000016">
    <property type="protein sequence ID" value="EMI58357.1"/>
    <property type="molecule type" value="Genomic_DNA"/>
</dbReference>
<feature type="compositionally biased region" description="Polar residues" evidence="2">
    <location>
        <begin position="1"/>
        <end position="17"/>
    </location>
</feature>
<feature type="transmembrane region" description="Helical" evidence="3">
    <location>
        <begin position="58"/>
        <end position="76"/>
    </location>
</feature>
<reference evidence="4 5" key="1">
    <citation type="journal article" date="2013" name="Mar. Genomics">
        <title>Expression of sulfatases in Rhodopirellula baltica and the diversity of sulfatases in the genus Rhodopirellula.</title>
        <authorList>
            <person name="Wegner C.E."/>
            <person name="Richter-Heitmann T."/>
            <person name="Klindworth A."/>
            <person name="Klockow C."/>
            <person name="Richter M."/>
            <person name="Achstetter T."/>
            <person name="Glockner F.O."/>
            <person name="Harder J."/>
        </authorList>
    </citation>
    <scope>NUCLEOTIDE SEQUENCE [LARGE SCALE GENOMIC DNA]</scope>
    <source>
        <strain evidence="4 5">SM41</strain>
    </source>
</reference>
<keyword evidence="1" id="KW-0732">Signal</keyword>
<organism evidence="4 5">
    <name type="scientific">Rhodopirellula sallentina SM41</name>
    <dbReference type="NCBI Taxonomy" id="1263870"/>
    <lineage>
        <taxon>Bacteria</taxon>
        <taxon>Pseudomonadati</taxon>
        <taxon>Planctomycetota</taxon>
        <taxon>Planctomycetia</taxon>
        <taxon>Pirellulales</taxon>
        <taxon>Pirellulaceae</taxon>
        <taxon>Rhodopirellula</taxon>
    </lineage>
</organism>
<feature type="region of interest" description="Disordered" evidence="2">
    <location>
        <begin position="1"/>
        <end position="52"/>
    </location>
</feature>
<evidence type="ECO:0000256" key="3">
    <source>
        <dbReference type="SAM" id="Phobius"/>
    </source>
</evidence>
<accession>M5UA95</accession>
<comment type="caution">
    <text evidence="4">The sequence shown here is derived from an EMBL/GenBank/DDBJ whole genome shotgun (WGS) entry which is preliminary data.</text>
</comment>
<keyword evidence="5" id="KW-1185">Reference proteome</keyword>
<evidence type="ECO:0000256" key="1">
    <source>
        <dbReference type="ARBA" id="ARBA00022729"/>
    </source>
</evidence>